<dbReference type="EMBL" id="AAIBIC010000195">
    <property type="protein sequence ID" value="ECC3917845.1"/>
    <property type="molecule type" value="Genomic_DNA"/>
</dbReference>
<evidence type="ECO:0000313" key="1">
    <source>
        <dbReference type="EMBL" id="ECC3917845.1"/>
    </source>
</evidence>
<accession>A0A5Y1YI52</accession>
<dbReference type="Proteomes" id="UP000839735">
    <property type="component" value="Unassembled WGS sequence"/>
</dbReference>
<proteinExistence type="predicted"/>
<comment type="caution">
    <text evidence="1">The sequence shown here is derived from an EMBL/GenBank/DDBJ whole genome shotgun (WGS) entry which is preliminary data.</text>
</comment>
<sequence>MRISEQILAGTLKQGGCIRSFWRRSARLAGTPPPGVPDGLVLETPGVQGDTPLCHVDFVVAQKWLVCAETWTQIVGGTEFGGAVWRLAQGYHVTTGHPVQGDGDRDEP</sequence>
<reference evidence="1" key="1">
    <citation type="submission" date="2018-08" db="EMBL/GenBank/DDBJ databases">
        <authorList>
            <person name="Ashton P.M."/>
            <person name="Dallman T."/>
            <person name="Nair S."/>
            <person name="De Pinna E."/>
            <person name="Peters T."/>
            <person name="Grant K."/>
        </authorList>
    </citation>
    <scope>NUCLEOTIDE SEQUENCE [LARGE SCALE GENOMIC DNA]</scope>
    <source>
        <strain evidence="1">294779</strain>
    </source>
</reference>
<dbReference type="AlphaFoldDB" id="A0A5Y1YI52"/>
<gene>
    <name evidence="1" type="ORF">CTQ69_28875</name>
</gene>
<organism evidence="1">
    <name type="scientific">Salmonella diarizonae</name>
    <dbReference type="NCBI Taxonomy" id="59204"/>
    <lineage>
        <taxon>Bacteria</taxon>
        <taxon>Pseudomonadati</taxon>
        <taxon>Pseudomonadota</taxon>
        <taxon>Gammaproteobacteria</taxon>
        <taxon>Enterobacterales</taxon>
        <taxon>Enterobacteriaceae</taxon>
        <taxon>Salmonella</taxon>
    </lineage>
</organism>
<name>A0A5Y1YI52_SALDZ</name>
<protein>
    <submittedName>
        <fullName evidence="1">Cytoplasmic protein</fullName>
    </submittedName>
</protein>